<keyword evidence="1" id="KW-0813">Transport</keyword>
<dbReference type="InterPro" id="IPR050153">
    <property type="entry name" value="Metal_Ion_Import_ABC"/>
</dbReference>
<dbReference type="PROSITE" id="PS50893">
    <property type="entry name" value="ABC_TRANSPORTER_2"/>
    <property type="match status" value="1"/>
</dbReference>
<keyword evidence="2" id="KW-0547">Nucleotide-binding</keyword>
<keyword evidence="3 5" id="KW-0067">ATP-binding</keyword>
<reference evidence="5" key="2">
    <citation type="journal article" date="2021" name="PeerJ">
        <title>Extensive microbial diversity within the chicken gut microbiome revealed by metagenomics and culture.</title>
        <authorList>
            <person name="Gilroy R."/>
            <person name="Ravi A."/>
            <person name="Getino M."/>
            <person name="Pursley I."/>
            <person name="Horton D.L."/>
            <person name="Alikhan N.F."/>
            <person name="Baker D."/>
            <person name="Gharbi K."/>
            <person name="Hall N."/>
            <person name="Watson M."/>
            <person name="Adriaenssens E.M."/>
            <person name="Foster-Nyarko E."/>
            <person name="Jarju S."/>
            <person name="Secka A."/>
            <person name="Antonio M."/>
            <person name="Oren A."/>
            <person name="Chaudhuri R.R."/>
            <person name="La Ragione R."/>
            <person name="Hildebrand F."/>
            <person name="Pallen M.J."/>
        </authorList>
    </citation>
    <scope>NUCLEOTIDE SEQUENCE</scope>
    <source>
        <strain evidence="5">ChiGjej1B1-22543</strain>
    </source>
</reference>
<dbReference type="PANTHER" id="PTHR42734">
    <property type="entry name" value="METAL TRANSPORT SYSTEM ATP-BINDING PROTEIN TM_0124-RELATED"/>
    <property type="match status" value="1"/>
</dbReference>
<sequence length="256" mass="27943">MIERMDGVSFAYSKKEGNVIEGITLGLEEGKVSVLLGPNGAGKSTIIKLLLGLLKPDAGTVSLFGKDIRKCRRADVARSIAYVPQSIYFPSTTVLDAVMLGRIMHARSFYSKQDVEISAEALRDVGIDGLAFKDASKLSGGQKQRVAIARAIATKAKVVIFDEPTSSLDIKGSKEVAHLICKLKDMGKAILVSLHDIELAHAIGDEFHLLCRKSFICSGGKQTLTKENLERAYETPISLIKQDDELFVSYRKGDRK</sequence>
<gene>
    <name evidence="5" type="ORF">IAC52_02390</name>
</gene>
<dbReference type="EMBL" id="DVMV01000015">
    <property type="protein sequence ID" value="HIU45127.1"/>
    <property type="molecule type" value="Genomic_DNA"/>
</dbReference>
<dbReference type="Gene3D" id="3.40.50.300">
    <property type="entry name" value="P-loop containing nucleotide triphosphate hydrolases"/>
    <property type="match status" value="1"/>
</dbReference>
<dbReference type="Proteomes" id="UP000824070">
    <property type="component" value="Unassembled WGS sequence"/>
</dbReference>
<feature type="domain" description="ABC transporter" evidence="4">
    <location>
        <begin position="3"/>
        <end position="237"/>
    </location>
</feature>
<dbReference type="AlphaFoldDB" id="A0A9D1S389"/>
<dbReference type="InterPro" id="IPR027417">
    <property type="entry name" value="P-loop_NTPase"/>
</dbReference>
<dbReference type="InterPro" id="IPR003439">
    <property type="entry name" value="ABC_transporter-like_ATP-bd"/>
</dbReference>
<dbReference type="SUPFAM" id="SSF52540">
    <property type="entry name" value="P-loop containing nucleoside triphosphate hydrolases"/>
    <property type="match status" value="1"/>
</dbReference>
<evidence type="ECO:0000259" key="4">
    <source>
        <dbReference type="PROSITE" id="PS50893"/>
    </source>
</evidence>
<evidence type="ECO:0000256" key="1">
    <source>
        <dbReference type="ARBA" id="ARBA00022448"/>
    </source>
</evidence>
<reference evidence="5" key="1">
    <citation type="submission" date="2020-10" db="EMBL/GenBank/DDBJ databases">
        <authorList>
            <person name="Gilroy R."/>
        </authorList>
    </citation>
    <scope>NUCLEOTIDE SEQUENCE</scope>
    <source>
        <strain evidence="5">ChiGjej1B1-22543</strain>
    </source>
</reference>
<organism evidence="5 6">
    <name type="scientific">Candidatus Alloenteromonas pullicola</name>
    <dbReference type="NCBI Taxonomy" id="2840784"/>
    <lineage>
        <taxon>Bacteria</taxon>
        <taxon>Bacillati</taxon>
        <taxon>Bacillota</taxon>
        <taxon>Bacillota incertae sedis</taxon>
        <taxon>Candidatus Alloenteromonas</taxon>
    </lineage>
</organism>
<evidence type="ECO:0000256" key="3">
    <source>
        <dbReference type="ARBA" id="ARBA00022840"/>
    </source>
</evidence>
<dbReference type="Pfam" id="PF00005">
    <property type="entry name" value="ABC_tran"/>
    <property type="match status" value="1"/>
</dbReference>
<comment type="caution">
    <text evidence="5">The sequence shown here is derived from an EMBL/GenBank/DDBJ whole genome shotgun (WGS) entry which is preliminary data.</text>
</comment>
<dbReference type="GO" id="GO:0016887">
    <property type="term" value="F:ATP hydrolysis activity"/>
    <property type="evidence" value="ECO:0007669"/>
    <property type="project" value="InterPro"/>
</dbReference>
<dbReference type="GO" id="GO:0005524">
    <property type="term" value="F:ATP binding"/>
    <property type="evidence" value="ECO:0007669"/>
    <property type="project" value="UniProtKB-KW"/>
</dbReference>
<accession>A0A9D1S389</accession>
<dbReference type="SMART" id="SM00382">
    <property type="entry name" value="AAA"/>
    <property type="match status" value="1"/>
</dbReference>
<dbReference type="FunFam" id="3.40.50.300:FF:000134">
    <property type="entry name" value="Iron-enterobactin ABC transporter ATP-binding protein"/>
    <property type="match status" value="1"/>
</dbReference>
<proteinExistence type="predicted"/>
<evidence type="ECO:0000313" key="5">
    <source>
        <dbReference type="EMBL" id="HIU45127.1"/>
    </source>
</evidence>
<protein>
    <submittedName>
        <fullName evidence="5">ABC transporter ATP-binding protein</fullName>
    </submittedName>
</protein>
<dbReference type="InterPro" id="IPR003593">
    <property type="entry name" value="AAA+_ATPase"/>
</dbReference>
<name>A0A9D1S389_9FIRM</name>
<dbReference type="InterPro" id="IPR017871">
    <property type="entry name" value="ABC_transporter-like_CS"/>
</dbReference>
<evidence type="ECO:0000313" key="6">
    <source>
        <dbReference type="Proteomes" id="UP000824070"/>
    </source>
</evidence>
<evidence type="ECO:0000256" key="2">
    <source>
        <dbReference type="ARBA" id="ARBA00022741"/>
    </source>
</evidence>
<dbReference type="PROSITE" id="PS00211">
    <property type="entry name" value="ABC_TRANSPORTER_1"/>
    <property type="match status" value="1"/>
</dbReference>